<dbReference type="InterPro" id="IPR046144">
    <property type="entry name" value="DUF6146"/>
</dbReference>
<evidence type="ECO:0000313" key="2">
    <source>
        <dbReference type="EMBL" id="RKE95273.1"/>
    </source>
</evidence>
<gene>
    <name evidence="2" type="ORF">BXY80_1460</name>
</gene>
<accession>A0A420DM03</accession>
<reference evidence="2 3" key="1">
    <citation type="submission" date="2018-09" db="EMBL/GenBank/DDBJ databases">
        <title>Genomic Encyclopedia of Archaeal and Bacterial Type Strains, Phase II (KMG-II): from individual species to whole genera.</title>
        <authorList>
            <person name="Goeker M."/>
        </authorList>
    </citation>
    <scope>NUCLEOTIDE SEQUENCE [LARGE SCALE GENOMIC DNA]</scope>
    <source>
        <strain evidence="2 3">DSM 26283</strain>
    </source>
</reference>
<evidence type="ECO:0000313" key="3">
    <source>
        <dbReference type="Proteomes" id="UP000284892"/>
    </source>
</evidence>
<keyword evidence="1" id="KW-0732">Signal</keyword>
<dbReference type="EMBL" id="RAQJ01000002">
    <property type="protein sequence ID" value="RKE95273.1"/>
    <property type="molecule type" value="Genomic_DNA"/>
</dbReference>
<feature type="chain" id="PRO_5019274744" description="Lipoprotein" evidence="1">
    <location>
        <begin position="22"/>
        <end position="143"/>
    </location>
</feature>
<dbReference type="Pfam" id="PF19643">
    <property type="entry name" value="DUF6146"/>
    <property type="match status" value="1"/>
</dbReference>
<feature type="signal peptide" evidence="1">
    <location>
        <begin position="1"/>
        <end position="21"/>
    </location>
</feature>
<evidence type="ECO:0000256" key="1">
    <source>
        <dbReference type="SAM" id="SignalP"/>
    </source>
</evidence>
<keyword evidence="3" id="KW-1185">Reference proteome</keyword>
<sequence>MKTLLYMLLALTVLVSCNTTQDVVSNSSSETINEEDTIKITSDETEYEIIIMEPGFGYWLKSTAKPEGYYSQQYLETRNRLLVNEWNLRATQPNLYNPDMYLFPIDYNSTTDYGYDVNYKLYNYFVYFQLKNKIRLSNFIPRI</sequence>
<evidence type="ECO:0008006" key="4">
    <source>
        <dbReference type="Google" id="ProtNLM"/>
    </source>
</evidence>
<name>A0A420DM03_9FLAO</name>
<dbReference type="RefSeq" id="WP_120200835.1">
    <property type="nucleotide sequence ID" value="NZ_RAQJ01000002.1"/>
</dbReference>
<dbReference type="OrthoDB" id="1119488at2"/>
<dbReference type="Proteomes" id="UP000284892">
    <property type="component" value="Unassembled WGS sequence"/>
</dbReference>
<organism evidence="2 3">
    <name type="scientific">Ichthyenterobacterium magnum</name>
    <dbReference type="NCBI Taxonomy" id="1230530"/>
    <lineage>
        <taxon>Bacteria</taxon>
        <taxon>Pseudomonadati</taxon>
        <taxon>Bacteroidota</taxon>
        <taxon>Flavobacteriia</taxon>
        <taxon>Flavobacteriales</taxon>
        <taxon>Flavobacteriaceae</taxon>
        <taxon>Ichthyenterobacterium</taxon>
    </lineage>
</organism>
<protein>
    <recommendedName>
        <fullName evidence="4">Lipoprotein</fullName>
    </recommendedName>
</protein>
<proteinExistence type="predicted"/>
<dbReference type="AlphaFoldDB" id="A0A420DM03"/>
<dbReference type="PROSITE" id="PS51257">
    <property type="entry name" value="PROKAR_LIPOPROTEIN"/>
    <property type="match status" value="1"/>
</dbReference>
<comment type="caution">
    <text evidence="2">The sequence shown here is derived from an EMBL/GenBank/DDBJ whole genome shotgun (WGS) entry which is preliminary data.</text>
</comment>